<dbReference type="PANTHER" id="PTHR42834:SF1">
    <property type="entry name" value="ENDONUCLEASE_EXONUCLEASE_PHOSPHATASE FAMILY PROTEIN (AFU_ORTHOLOGUE AFUA_3G09210)"/>
    <property type="match status" value="1"/>
</dbReference>
<dbReference type="GO" id="GO:0003824">
    <property type="term" value="F:catalytic activity"/>
    <property type="evidence" value="ECO:0007669"/>
    <property type="project" value="InterPro"/>
</dbReference>
<protein>
    <recommendedName>
        <fullName evidence="2">Endonuclease/exonuclease/phosphatase domain-containing protein</fullName>
    </recommendedName>
</protein>
<evidence type="ECO:0000256" key="1">
    <source>
        <dbReference type="SAM" id="Phobius"/>
    </source>
</evidence>
<dbReference type="AlphaFoldDB" id="A0A9D9NR36"/>
<feature type="transmembrane region" description="Helical" evidence="1">
    <location>
        <begin position="12"/>
        <end position="34"/>
    </location>
</feature>
<comment type="caution">
    <text evidence="3">The sequence shown here is derived from an EMBL/GenBank/DDBJ whole genome shotgun (WGS) entry which is preliminary data.</text>
</comment>
<reference evidence="3" key="2">
    <citation type="journal article" date="2021" name="PeerJ">
        <title>Extensive microbial diversity within the chicken gut microbiome revealed by metagenomics and culture.</title>
        <authorList>
            <person name="Gilroy R."/>
            <person name="Ravi A."/>
            <person name="Getino M."/>
            <person name="Pursley I."/>
            <person name="Horton D.L."/>
            <person name="Alikhan N.F."/>
            <person name="Baker D."/>
            <person name="Gharbi K."/>
            <person name="Hall N."/>
            <person name="Watson M."/>
            <person name="Adriaenssens E.M."/>
            <person name="Foster-Nyarko E."/>
            <person name="Jarju S."/>
            <person name="Secka A."/>
            <person name="Antonio M."/>
            <person name="Oren A."/>
            <person name="Chaudhuri R.R."/>
            <person name="La Ragione R."/>
            <person name="Hildebrand F."/>
            <person name="Pallen M.J."/>
        </authorList>
    </citation>
    <scope>NUCLEOTIDE SEQUENCE</scope>
    <source>
        <strain evidence="3">B2-16538</strain>
    </source>
</reference>
<dbReference type="PANTHER" id="PTHR42834">
    <property type="entry name" value="ENDONUCLEASE/EXONUCLEASE/PHOSPHATASE FAMILY PROTEIN (AFU_ORTHOLOGUE AFUA_3G09210)"/>
    <property type="match status" value="1"/>
</dbReference>
<keyword evidence="1" id="KW-1133">Transmembrane helix</keyword>
<dbReference type="SUPFAM" id="SSF56219">
    <property type="entry name" value="DNase I-like"/>
    <property type="match status" value="1"/>
</dbReference>
<evidence type="ECO:0000313" key="3">
    <source>
        <dbReference type="EMBL" id="MBO8485375.1"/>
    </source>
</evidence>
<evidence type="ECO:0000259" key="2">
    <source>
        <dbReference type="Pfam" id="PF19580"/>
    </source>
</evidence>
<keyword evidence="1" id="KW-0472">Membrane</keyword>
<dbReference type="Gene3D" id="3.60.10.10">
    <property type="entry name" value="Endonuclease/exonuclease/phosphatase"/>
    <property type="match status" value="1"/>
</dbReference>
<evidence type="ECO:0000313" key="4">
    <source>
        <dbReference type="Proteomes" id="UP000823750"/>
    </source>
</evidence>
<dbReference type="Pfam" id="PF19580">
    <property type="entry name" value="Exo_endo_phos_3"/>
    <property type="match status" value="1"/>
</dbReference>
<gene>
    <name evidence="3" type="ORF">IAB78_03005</name>
</gene>
<dbReference type="EMBL" id="JADILX010000052">
    <property type="protein sequence ID" value="MBO8485375.1"/>
    <property type="molecule type" value="Genomic_DNA"/>
</dbReference>
<sequence>MKEVLRKKKIFRWPGGYAAVVLSISWILCVKAIYCSARADEAQYRIYHDRDSPGHADTGADAGDSLLLMFWNLENFFDYRDQGTGSSDAEFSSSGQRKWTKSRFYTKCNAIAKTFLWIGDEYGRMPDMAGFAEIENRSVLNALLYSTALRKYDYGIVHYDSPDTRGIDVALVYRKGVFRKVRSRPVRVGMYHTDSRDSVSGAHAFRTRDILYVALEHVAGDDAAGQDSCAGSHRIEYHMLVNHHPSKYGGAAVSVPKREAAMKMMLAVCDSLDDAGCRNVICMGDFNDTPDSPLFDFTGKRLVNMAVPLFDRGQGTIRYRGKRDLIDMFIVSEDVARVSGMEICRVPFLTVWDNSFAGEKPFRTYSGPRYIGGVSDHCPILLKIHTAGKRPVTAGAAL</sequence>
<accession>A0A9D9NR36</accession>
<keyword evidence="1" id="KW-0812">Transmembrane</keyword>
<proteinExistence type="predicted"/>
<feature type="domain" description="Endonuclease/exonuclease/phosphatase" evidence="2">
    <location>
        <begin position="69"/>
        <end position="384"/>
    </location>
</feature>
<reference evidence="3" key="1">
    <citation type="submission" date="2020-10" db="EMBL/GenBank/DDBJ databases">
        <authorList>
            <person name="Gilroy R."/>
        </authorList>
    </citation>
    <scope>NUCLEOTIDE SEQUENCE</scope>
    <source>
        <strain evidence="3">B2-16538</strain>
    </source>
</reference>
<name>A0A9D9NR36_9BACT</name>
<dbReference type="InterPro" id="IPR036691">
    <property type="entry name" value="Endo/exonu/phosph_ase_sf"/>
</dbReference>
<dbReference type="Proteomes" id="UP000823750">
    <property type="component" value="Unassembled WGS sequence"/>
</dbReference>
<dbReference type="InterPro" id="IPR005135">
    <property type="entry name" value="Endo/exonuclease/phosphatase"/>
</dbReference>
<organism evidence="3 4">
    <name type="scientific">Candidatus Cryptobacteroides excrementavium</name>
    <dbReference type="NCBI Taxonomy" id="2840759"/>
    <lineage>
        <taxon>Bacteria</taxon>
        <taxon>Pseudomonadati</taxon>
        <taxon>Bacteroidota</taxon>
        <taxon>Bacteroidia</taxon>
        <taxon>Bacteroidales</taxon>
        <taxon>Candidatus Cryptobacteroides</taxon>
    </lineage>
</organism>